<protein>
    <submittedName>
        <fullName evidence="2">RCG51000</fullName>
    </submittedName>
</protein>
<proteinExistence type="predicted"/>
<accession>A6KGI0</accession>
<feature type="region of interest" description="Disordered" evidence="1">
    <location>
        <begin position="1"/>
        <end position="50"/>
    </location>
</feature>
<feature type="compositionally biased region" description="Polar residues" evidence="1">
    <location>
        <begin position="8"/>
        <end position="36"/>
    </location>
</feature>
<dbReference type="AlphaFoldDB" id="A6KGI0"/>
<gene>
    <name evidence="2" type="ORF">rCG_51000</name>
</gene>
<evidence type="ECO:0000313" key="3">
    <source>
        <dbReference type="Proteomes" id="UP000234681"/>
    </source>
</evidence>
<reference evidence="2 3" key="1">
    <citation type="submission" date="2005-09" db="EMBL/GenBank/DDBJ databases">
        <authorList>
            <person name="Mural R.J."/>
            <person name="Li P.W."/>
            <person name="Adams M.D."/>
            <person name="Amanatides P.G."/>
            <person name="Baden-Tillson H."/>
            <person name="Barnstead M."/>
            <person name="Chin S.H."/>
            <person name="Dew I."/>
            <person name="Evans C.A."/>
            <person name="Ferriera S."/>
            <person name="Flanigan M."/>
            <person name="Fosler C."/>
            <person name="Glodek A."/>
            <person name="Gu Z."/>
            <person name="Holt R.A."/>
            <person name="Jennings D."/>
            <person name="Kraft C.L."/>
            <person name="Lu F."/>
            <person name="Nguyen T."/>
            <person name="Nusskern D.R."/>
            <person name="Pfannkoch C.M."/>
            <person name="Sitter C."/>
            <person name="Sutton G.G."/>
            <person name="Venter J.C."/>
            <person name="Wang Z."/>
            <person name="Woodage T."/>
            <person name="Zheng X.H."/>
            <person name="Zhong F."/>
        </authorList>
    </citation>
    <scope>NUCLEOTIDE SEQUENCE [LARGE SCALE GENOMIC DNA]</scope>
    <source>
        <strain>BN</strain>
        <strain evidence="3">Sprague-Dawley</strain>
    </source>
</reference>
<organism evidence="2 3">
    <name type="scientific">Rattus norvegicus</name>
    <name type="common">Rat</name>
    <dbReference type="NCBI Taxonomy" id="10116"/>
    <lineage>
        <taxon>Eukaryota</taxon>
        <taxon>Metazoa</taxon>
        <taxon>Chordata</taxon>
        <taxon>Craniata</taxon>
        <taxon>Vertebrata</taxon>
        <taxon>Euteleostomi</taxon>
        <taxon>Mammalia</taxon>
        <taxon>Eutheria</taxon>
        <taxon>Euarchontoglires</taxon>
        <taxon>Glires</taxon>
        <taxon>Rodentia</taxon>
        <taxon>Myomorpha</taxon>
        <taxon>Muroidea</taxon>
        <taxon>Muridae</taxon>
        <taxon>Murinae</taxon>
        <taxon>Rattus</taxon>
    </lineage>
</organism>
<name>A6KGI0_RAT</name>
<sequence>MMMHLRMTSDSGSTSIQPQLLNDNNGVPPSPSTLQRNCAGDTVHGRGPTSSQQYCYKLILKF</sequence>
<evidence type="ECO:0000313" key="2">
    <source>
        <dbReference type="EMBL" id="EDL75685.1"/>
    </source>
</evidence>
<evidence type="ECO:0000256" key="1">
    <source>
        <dbReference type="SAM" id="MobiDB-lite"/>
    </source>
</evidence>
<dbReference type="EMBL" id="CH474048">
    <property type="protein sequence ID" value="EDL75685.1"/>
    <property type="molecule type" value="Genomic_DNA"/>
</dbReference>
<dbReference type="Proteomes" id="UP000234681">
    <property type="component" value="Chromosome 2"/>
</dbReference>